<dbReference type="Gene3D" id="1.20.1080.10">
    <property type="entry name" value="Glycerol uptake facilitator protein"/>
    <property type="match status" value="1"/>
</dbReference>
<evidence type="ECO:0000313" key="8">
    <source>
        <dbReference type="Proteomes" id="UP000054558"/>
    </source>
</evidence>
<reference evidence="7 8" key="1">
    <citation type="journal article" date="2014" name="Nat. Commun.">
        <title>Klebsormidium flaccidum genome reveals primary factors for plant terrestrial adaptation.</title>
        <authorList>
            <person name="Hori K."/>
            <person name="Maruyama F."/>
            <person name="Fujisawa T."/>
            <person name="Togashi T."/>
            <person name="Yamamoto N."/>
            <person name="Seo M."/>
            <person name="Sato S."/>
            <person name="Yamada T."/>
            <person name="Mori H."/>
            <person name="Tajima N."/>
            <person name="Moriyama T."/>
            <person name="Ikeuchi M."/>
            <person name="Watanabe M."/>
            <person name="Wada H."/>
            <person name="Kobayashi K."/>
            <person name="Saito M."/>
            <person name="Masuda T."/>
            <person name="Sasaki-Sekimoto Y."/>
            <person name="Mashiguchi K."/>
            <person name="Awai K."/>
            <person name="Shimojima M."/>
            <person name="Masuda S."/>
            <person name="Iwai M."/>
            <person name="Nobusawa T."/>
            <person name="Narise T."/>
            <person name="Kondo S."/>
            <person name="Saito H."/>
            <person name="Sato R."/>
            <person name="Murakawa M."/>
            <person name="Ihara Y."/>
            <person name="Oshima-Yamada Y."/>
            <person name="Ohtaka K."/>
            <person name="Satoh M."/>
            <person name="Sonobe K."/>
            <person name="Ishii M."/>
            <person name="Ohtani R."/>
            <person name="Kanamori-Sato M."/>
            <person name="Honoki R."/>
            <person name="Miyazaki D."/>
            <person name="Mochizuki H."/>
            <person name="Umetsu J."/>
            <person name="Higashi K."/>
            <person name="Shibata D."/>
            <person name="Kamiya Y."/>
            <person name="Sato N."/>
            <person name="Nakamura Y."/>
            <person name="Tabata S."/>
            <person name="Ida S."/>
            <person name="Kurokawa K."/>
            <person name="Ohta H."/>
        </authorList>
    </citation>
    <scope>NUCLEOTIDE SEQUENCE [LARGE SCALE GENOMIC DNA]</scope>
    <source>
        <strain evidence="7 8">NIES-2285</strain>
    </source>
</reference>
<comment type="similarity">
    <text evidence="5">Belongs to the FNT transporter (TC 1.A.16) family.</text>
</comment>
<dbReference type="GO" id="GO:0015499">
    <property type="term" value="F:formate transmembrane transporter activity"/>
    <property type="evidence" value="ECO:0000318"/>
    <property type="project" value="GO_Central"/>
</dbReference>
<dbReference type="Proteomes" id="UP000054558">
    <property type="component" value="Unassembled WGS sequence"/>
</dbReference>
<feature type="transmembrane region" description="Helical" evidence="6">
    <location>
        <begin position="62"/>
        <end position="84"/>
    </location>
</feature>
<sequence length="207" mass="22386">MHGPTGLYTTNPGLVTLIQGLVFPPGLILVVLSGSDLFTSNIFFFTAGLLEGRVKWHMALRSWTWSWFSNLIGSLTIVYFAHWAGILGEPGSTNSVIAFAKTLAVTKTHLPWHGAVVRGMMCNWLVCMAIWQGMAATDVIGKIFGIYLPVAYFIIGGFEHCVANQYLLYQGLVAGAPVSVDRTITHNLIPSTIGCMVGGICFVAFAS</sequence>
<keyword evidence="4 6" id="KW-0472">Membrane</keyword>
<dbReference type="OMA" id="SIRPLVM"/>
<accession>A0A1Y1IFU9</accession>
<evidence type="ECO:0000313" key="7">
    <source>
        <dbReference type="EMBL" id="GAQ89714.1"/>
    </source>
</evidence>
<keyword evidence="8" id="KW-1185">Reference proteome</keyword>
<evidence type="ECO:0000256" key="1">
    <source>
        <dbReference type="ARBA" id="ARBA00004141"/>
    </source>
</evidence>
<gene>
    <name evidence="7" type="ORF">KFL_005540090</name>
</gene>
<evidence type="ECO:0000256" key="6">
    <source>
        <dbReference type="SAM" id="Phobius"/>
    </source>
</evidence>
<dbReference type="GO" id="GO:0005886">
    <property type="term" value="C:plasma membrane"/>
    <property type="evidence" value="ECO:0000318"/>
    <property type="project" value="GO_Central"/>
</dbReference>
<dbReference type="PROSITE" id="PS01005">
    <property type="entry name" value="FORMATE_NITRITE_TP_1"/>
    <property type="match status" value="1"/>
</dbReference>
<dbReference type="InterPro" id="IPR023271">
    <property type="entry name" value="Aquaporin-like"/>
</dbReference>
<feature type="transmembrane region" description="Helical" evidence="6">
    <location>
        <begin position="143"/>
        <end position="168"/>
    </location>
</feature>
<feature type="transmembrane region" description="Helical" evidence="6">
    <location>
        <begin position="188"/>
        <end position="206"/>
    </location>
</feature>
<dbReference type="InterPro" id="IPR000292">
    <property type="entry name" value="For/NO2_transpt"/>
</dbReference>
<organism evidence="7 8">
    <name type="scientific">Klebsormidium nitens</name>
    <name type="common">Green alga</name>
    <name type="synonym">Ulothrix nitens</name>
    <dbReference type="NCBI Taxonomy" id="105231"/>
    <lineage>
        <taxon>Eukaryota</taxon>
        <taxon>Viridiplantae</taxon>
        <taxon>Streptophyta</taxon>
        <taxon>Klebsormidiophyceae</taxon>
        <taxon>Klebsormidiales</taxon>
        <taxon>Klebsormidiaceae</taxon>
        <taxon>Klebsormidium</taxon>
    </lineage>
</organism>
<dbReference type="EMBL" id="DF237503">
    <property type="protein sequence ID" value="GAQ89714.1"/>
    <property type="molecule type" value="Genomic_DNA"/>
</dbReference>
<dbReference type="OrthoDB" id="4829at2759"/>
<dbReference type="InterPro" id="IPR024002">
    <property type="entry name" value="For/NO2_transpt_CS"/>
</dbReference>
<dbReference type="PANTHER" id="PTHR30520:SF6">
    <property type="entry name" value="FORMATE_NITRATE FAMILY TRANSPORTER (EUROFUNG)"/>
    <property type="match status" value="1"/>
</dbReference>
<keyword evidence="2 6" id="KW-0812">Transmembrane</keyword>
<dbReference type="GO" id="GO:0015724">
    <property type="term" value="P:formate transport"/>
    <property type="evidence" value="ECO:0000318"/>
    <property type="project" value="GO_Central"/>
</dbReference>
<dbReference type="PANTHER" id="PTHR30520">
    <property type="entry name" value="FORMATE TRANSPORTER-RELATED"/>
    <property type="match status" value="1"/>
</dbReference>
<protein>
    <submittedName>
        <fullName evidence="7">Formate nitrite transporter</fullName>
    </submittedName>
</protein>
<feature type="transmembrane region" description="Helical" evidence="6">
    <location>
        <begin position="112"/>
        <end position="131"/>
    </location>
</feature>
<dbReference type="Pfam" id="PF01226">
    <property type="entry name" value="Form_Nir_trans"/>
    <property type="match status" value="1"/>
</dbReference>
<name>A0A1Y1IFU9_KLENI</name>
<comment type="subcellular location">
    <subcellularLocation>
        <location evidence="1">Membrane</location>
        <topology evidence="1">Multi-pass membrane protein</topology>
    </subcellularLocation>
</comment>
<dbReference type="AlphaFoldDB" id="A0A1Y1IFU9"/>
<evidence type="ECO:0000256" key="3">
    <source>
        <dbReference type="ARBA" id="ARBA00022989"/>
    </source>
</evidence>
<evidence type="ECO:0000256" key="4">
    <source>
        <dbReference type="ARBA" id="ARBA00023136"/>
    </source>
</evidence>
<evidence type="ECO:0000256" key="2">
    <source>
        <dbReference type="ARBA" id="ARBA00022692"/>
    </source>
</evidence>
<dbReference type="STRING" id="105231.A0A1Y1IFU9"/>
<proteinExistence type="inferred from homology"/>
<evidence type="ECO:0000256" key="5">
    <source>
        <dbReference type="ARBA" id="ARBA00049660"/>
    </source>
</evidence>
<keyword evidence="3 6" id="KW-1133">Transmembrane helix</keyword>